<evidence type="ECO:0000256" key="1">
    <source>
        <dbReference type="SAM" id="MobiDB-lite"/>
    </source>
</evidence>
<accession>A0A1B7N6A1</accession>
<proteinExistence type="predicted"/>
<protein>
    <recommendedName>
        <fullName evidence="4">Clp1-like protein</fullName>
    </recommendedName>
</protein>
<dbReference type="OrthoDB" id="2570975at2759"/>
<dbReference type="InParanoid" id="A0A1B7N6A1"/>
<reference evidence="2 3" key="1">
    <citation type="submission" date="2016-06" db="EMBL/GenBank/DDBJ databases">
        <title>Comparative genomics of the ectomycorrhizal sister species Rhizopogon vinicolor and Rhizopogon vesiculosus (Basidiomycota: Boletales) reveals a divergence of the mating type B locus.</title>
        <authorList>
            <consortium name="DOE Joint Genome Institute"/>
            <person name="Mujic A.B."/>
            <person name="Kuo A."/>
            <person name="Tritt A."/>
            <person name="Lipzen A."/>
            <person name="Chen C."/>
            <person name="Johnson J."/>
            <person name="Sharma A."/>
            <person name="Barry K."/>
            <person name="Grigoriev I.V."/>
            <person name="Spatafora J.W."/>
        </authorList>
    </citation>
    <scope>NUCLEOTIDE SEQUENCE [LARGE SCALE GENOMIC DNA]</scope>
    <source>
        <strain evidence="2 3">AM-OR11-026</strain>
    </source>
</reference>
<dbReference type="EMBL" id="KV448213">
    <property type="protein sequence ID" value="OAX40397.1"/>
    <property type="molecule type" value="Genomic_DNA"/>
</dbReference>
<feature type="compositionally biased region" description="Polar residues" evidence="1">
    <location>
        <begin position="15"/>
        <end position="26"/>
    </location>
</feature>
<evidence type="ECO:0000313" key="2">
    <source>
        <dbReference type="EMBL" id="OAX40397.1"/>
    </source>
</evidence>
<dbReference type="Proteomes" id="UP000092154">
    <property type="component" value="Unassembled WGS sequence"/>
</dbReference>
<sequence length="359" mass="39361">MAFHAANYVRRFDSENTPPTAHPSTKSFKVRNGIQAASRRRRALTSGGVHHPRHAIVHAKKRNTHTPSKYPPSSVRMDVPTLSRDVEMSDATPVSMSTASVSLPRRLARPEVVADIPKSTLEAVAPELANTHMDYILEGLECLGPDMLRVLAGIKAEPVSNVLPKELSIIVNDLSSDMPTHMFAVFSSRQPATSRRRVTLFPAHNLVFATHCANLPILPASQPALPKCAGQEIKVPVVPLCIPAPEVFPQLSTFLYTKRIDHLLGSLLPCPSPPQLYLDDPTTVMPLLEEFAQKLAQTYTAQALLMHVGRVHGMWRNAIALGIADERLWCALDVAWEVLLTSLTISIGKPHLMMEAASS</sequence>
<keyword evidence="3" id="KW-1185">Reference proteome</keyword>
<evidence type="ECO:0000313" key="3">
    <source>
        <dbReference type="Proteomes" id="UP000092154"/>
    </source>
</evidence>
<organism evidence="2 3">
    <name type="scientific">Rhizopogon vinicolor AM-OR11-026</name>
    <dbReference type="NCBI Taxonomy" id="1314800"/>
    <lineage>
        <taxon>Eukaryota</taxon>
        <taxon>Fungi</taxon>
        <taxon>Dikarya</taxon>
        <taxon>Basidiomycota</taxon>
        <taxon>Agaricomycotina</taxon>
        <taxon>Agaricomycetes</taxon>
        <taxon>Agaricomycetidae</taxon>
        <taxon>Boletales</taxon>
        <taxon>Suillineae</taxon>
        <taxon>Rhizopogonaceae</taxon>
        <taxon>Rhizopogon</taxon>
    </lineage>
</organism>
<evidence type="ECO:0008006" key="4">
    <source>
        <dbReference type="Google" id="ProtNLM"/>
    </source>
</evidence>
<gene>
    <name evidence="2" type="ORF">K503DRAFT_864655</name>
</gene>
<feature type="region of interest" description="Disordered" evidence="1">
    <location>
        <begin position="1"/>
        <end position="26"/>
    </location>
</feature>
<dbReference type="AlphaFoldDB" id="A0A1B7N6A1"/>
<name>A0A1B7N6A1_9AGAM</name>